<comment type="caution">
    <text evidence="2">The sequence shown here is derived from an EMBL/GenBank/DDBJ whole genome shotgun (WGS) entry which is preliminary data.</text>
</comment>
<evidence type="ECO:0000313" key="3">
    <source>
        <dbReference type="Proteomes" id="UP000317778"/>
    </source>
</evidence>
<dbReference type="EMBL" id="NJBO01000006">
    <property type="protein sequence ID" value="TKJ43175.1"/>
    <property type="molecule type" value="Genomic_DNA"/>
</dbReference>
<keyword evidence="1" id="KW-0472">Membrane</keyword>
<accession>A0A532V7J5</accession>
<proteinExistence type="predicted"/>
<gene>
    <name evidence="2" type="ORF">CEE36_05340</name>
</gene>
<feature type="transmembrane region" description="Helical" evidence="1">
    <location>
        <begin position="38"/>
        <end position="58"/>
    </location>
</feature>
<reference evidence="2 3" key="1">
    <citation type="submission" date="2017-06" db="EMBL/GenBank/DDBJ databases">
        <title>Novel microbial phyla capable of carbon fixation and sulfur reduction in deep-sea sediments.</title>
        <authorList>
            <person name="Huang J."/>
            <person name="Baker B."/>
            <person name="Wang Y."/>
        </authorList>
    </citation>
    <scope>NUCLEOTIDE SEQUENCE [LARGE SCALE GENOMIC DNA]</scope>
    <source>
        <strain evidence="2">B3_TA06</strain>
    </source>
</reference>
<evidence type="ECO:0000256" key="1">
    <source>
        <dbReference type="SAM" id="Phobius"/>
    </source>
</evidence>
<organism evidence="2 3">
    <name type="scientific">candidate division TA06 bacterium B3_TA06</name>
    <dbReference type="NCBI Taxonomy" id="2012487"/>
    <lineage>
        <taxon>Bacteria</taxon>
        <taxon>Bacteria division TA06</taxon>
    </lineage>
</organism>
<evidence type="ECO:0000313" key="2">
    <source>
        <dbReference type="EMBL" id="TKJ43175.1"/>
    </source>
</evidence>
<dbReference type="AlphaFoldDB" id="A0A532V7J5"/>
<dbReference type="Proteomes" id="UP000317778">
    <property type="component" value="Unassembled WGS sequence"/>
</dbReference>
<feature type="transmembrane region" description="Helical" evidence="1">
    <location>
        <begin position="6"/>
        <end position="26"/>
    </location>
</feature>
<sequence length="64" mass="6798">MKFWGIVISVAALVCGVGGAVLAFIGWDRKNKGEDARLLFTLAIIGGFLFAGLLYLGGKLGLLW</sequence>
<name>A0A532V7J5_UNCT6</name>
<protein>
    <submittedName>
        <fullName evidence="2">Uncharacterized protein</fullName>
    </submittedName>
</protein>
<keyword evidence="1" id="KW-1133">Transmembrane helix</keyword>
<keyword evidence="1" id="KW-0812">Transmembrane</keyword>